<organism evidence="1 2">
    <name type="scientific">Pluteus cervinus</name>
    <dbReference type="NCBI Taxonomy" id="181527"/>
    <lineage>
        <taxon>Eukaryota</taxon>
        <taxon>Fungi</taxon>
        <taxon>Dikarya</taxon>
        <taxon>Basidiomycota</taxon>
        <taxon>Agaricomycotina</taxon>
        <taxon>Agaricomycetes</taxon>
        <taxon>Agaricomycetidae</taxon>
        <taxon>Agaricales</taxon>
        <taxon>Pluteineae</taxon>
        <taxon>Pluteaceae</taxon>
        <taxon>Pluteus</taxon>
    </lineage>
</organism>
<dbReference type="Proteomes" id="UP000308600">
    <property type="component" value="Unassembled WGS sequence"/>
</dbReference>
<accession>A0ACD3B4L7</accession>
<evidence type="ECO:0000313" key="1">
    <source>
        <dbReference type="EMBL" id="TFK72978.1"/>
    </source>
</evidence>
<keyword evidence="2" id="KW-1185">Reference proteome</keyword>
<reference evidence="1 2" key="1">
    <citation type="journal article" date="2019" name="Nat. Ecol. Evol.">
        <title>Megaphylogeny resolves global patterns of mushroom evolution.</title>
        <authorList>
            <person name="Varga T."/>
            <person name="Krizsan K."/>
            <person name="Foldi C."/>
            <person name="Dima B."/>
            <person name="Sanchez-Garcia M."/>
            <person name="Sanchez-Ramirez S."/>
            <person name="Szollosi G.J."/>
            <person name="Szarkandi J.G."/>
            <person name="Papp V."/>
            <person name="Albert L."/>
            <person name="Andreopoulos W."/>
            <person name="Angelini C."/>
            <person name="Antonin V."/>
            <person name="Barry K.W."/>
            <person name="Bougher N.L."/>
            <person name="Buchanan P."/>
            <person name="Buyck B."/>
            <person name="Bense V."/>
            <person name="Catcheside P."/>
            <person name="Chovatia M."/>
            <person name="Cooper J."/>
            <person name="Damon W."/>
            <person name="Desjardin D."/>
            <person name="Finy P."/>
            <person name="Geml J."/>
            <person name="Haridas S."/>
            <person name="Hughes K."/>
            <person name="Justo A."/>
            <person name="Karasinski D."/>
            <person name="Kautmanova I."/>
            <person name="Kiss B."/>
            <person name="Kocsube S."/>
            <person name="Kotiranta H."/>
            <person name="LaButti K.M."/>
            <person name="Lechner B.E."/>
            <person name="Liimatainen K."/>
            <person name="Lipzen A."/>
            <person name="Lukacs Z."/>
            <person name="Mihaltcheva S."/>
            <person name="Morgado L.N."/>
            <person name="Niskanen T."/>
            <person name="Noordeloos M.E."/>
            <person name="Ohm R.A."/>
            <person name="Ortiz-Santana B."/>
            <person name="Ovrebo C."/>
            <person name="Racz N."/>
            <person name="Riley R."/>
            <person name="Savchenko A."/>
            <person name="Shiryaev A."/>
            <person name="Soop K."/>
            <person name="Spirin V."/>
            <person name="Szebenyi C."/>
            <person name="Tomsovsky M."/>
            <person name="Tulloss R.E."/>
            <person name="Uehling J."/>
            <person name="Grigoriev I.V."/>
            <person name="Vagvolgyi C."/>
            <person name="Papp T."/>
            <person name="Martin F.M."/>
            <person name="Miettinen O."/>
            <person name="Hibbett D.S."/>
            <person name="Nagy L.G."/>
        </authorList>
    </citation>
    <scope>NUCLEOTIDE SEQUENCE [LARGE SCALE GENOMIC DNA]</scope>
    <source>
        <strain evidence="1 2">NL-1719</strain>
    </source>
</reference>
<protein>
    <submittedName>
        <fullName evidence="1">NADH:ubiquinone oxidoreductase complex I intermediate-associated protein 30</fullName>
    </submittedName>
</protein>
<proteinExistence type="predicted"/>
<sequence length="233" mass="26101">MQGVDEPSRAPRLLFSFNSEDDVQQFATGCDADIGGTSTVNLGVEESPERNKSIRKHTTGKFWGEMRLNVKPGMEGKLRGGYAGFRNKAWIVLSHDQLRPTLFGNLTEDVSNHQYLALRLRVAGDPSTHNSYFVNIQTDGPLTTDLWQHRLYFQRSDNTWEDIFVPFGSFVRTNSGELTEDQITMYRERVRSIGISLLGGKSGVVGKYELGIDSISIVNDEDVNKTPSTKPQP</sequence>
<dbReference type="EMBL" id="ML208280">
    <property type="protein sequence ID" value="TFK72978.1"/>
    <property type="molecule type" value="Genomic_DNA"/>
</dbReference>
<evidence type="ECO:0000313" key="2">
    <source>
        <dbReference type="Proteomes" id="UP000308600"/>
    </source>
</evidence>
<gene>
    <name evidence="1" type="ORF">BDN72DRAFT_869347</name>
</gene>
<name>A0ACD3B4L7_9AGAR</name>